<gene>
    <name evidence="1" type="ORF">M917_0817</name>
</gene>
<dbReference type="STRING" id="1354303.M917_0817"/>
<dbReference type="RefSeq" id="WP_021813470.1">
    <property type="nucleotide sequence ID" value="NZ_AUSW01000015.1"/>
</dbReference>
<sequence length="75" mass="7797">MANYEYLGCVTGVTESGVTQLIQPTETPMPVTRPTNAYTERLVGVGLLVGMKGGSGVSYINLALPLPDGRIGGLT</sequence>
<comment type="caution">
    <text evidence="1">The sequence shown here is derived from an EMBL/GenBank/DDBJ whole genome shotgun (WGS) entry which is preliminary data.</text>
</comment>
<organism evidence="1 2">
    <name type="scientific">Psychrobacter aquaticus CMS 56</name>
    <dbReference type="NCBI Taxonomy" id="1354303"/>
    <lineage>
        <taxon>Bacteria</taxon>
        <taxon>Pseudomonadati</taxon>
        <taxon>Pseudomonadota</taxon>
        <taxon>Gammaproteobacteria</taxon>
        <taxon>Moraxellales</taxon>
        <taxon>Moraxellaceae</taxon>
        <taxon>Psychrobacter</taxon>
    </lineage>
</organism>
<protein>
    <submittedName>
        <fullName evidence="1">Uncharacterized protein</fullName>
    </submittedName>
</protein>
<name>U4TBQ0_9GAMM</name>
<proteinExistence type="predicted"/>
<accession>U4TBQ0</accession>
<reference evidence="1 2" key="1">
    <citation type="journal article" date="2013" name="Genome Announc.">
        <title>Draft Genome Sequence of Psychrobacter aquaticus Strain CMS 56T, Isolated from a Cyanobacterial Mat Sample Collected from Water Bodies in the McMurdo Dry Valley Region of Antarctica.</title>
        <authorList>
            <person name="Reddy G.S."/>
            <person name="Ara S."/>
            <person name="Singh A."/>
            <person name="Kumar Pinnaka A."/>
            <person name="Shivaji S."/>
        </authorList>
    </citation>
    <scope>NUCLEOTIDE SEQUENCE [LARGE SCALE GENOMIC DNA]</scope>
    <source>
        <strain evidence="1 2">CMS 56</strain>
    </source>
</reference>
<dbReference type="AlphaFoldDB" id="U4TBQ0"/>
<dbReference type="EMBL" id="AUSW01000015">
    <property type="protein sequence ID" value="ERL56139.1"/>
    <property type="molecule type" value="Genomic_DNA"/>
</dbReference>
<evidence type="ECO:0000313" key="1">
    <source>
        <dbReference type="EMBL" id="ERL56139.1"/>
    </source>
</evidence>
<dbReference type="PATRIC" id="fig|1354303.4.peg.804"/>
<dbReference type="Proteomes" id="UP000016761">
    <property type="component" value="Unassembled WGS sequence"/>
</dbReference>
<keyword evidence="2" id="KW-1185">Reference proteome</keyword>
<evidence type="ECO:0000313" key="2">
    <source>
        <dbReference type="Proteomes" id="UP000016761"/>
    </source>
</evidence>